<comment type="similarity">
    <text evidence="1">Belongs to the prespore-cell-inducing factor family.</text>
</comment>
<dbReference type="InterPro" id="IPR051154">
    <property type="entry name" value="Prespore-cell_inducing_factor"/>
</dbReference>
<feature type="region of interest" description="Disordered" evidence="4">
    <location>
        <begin position="511"/>
        <end position="571"/>
    </location>
</feature>
<evidence type="ECO:0000256" key="4">
    <source>
        <dbReference type="SAM" id="MobiDB-lite"/>
    </source>
</evidence>
<dbReference type="InterPro" id="IPR037524">
    <property type="entry name" value="PA14/GLEYA"/>
</dbReference>
<evidence type="ECO:0000256" key="5">
    <source>
        <dbReference type="SAM" id="Phobius"/>
    </source>
</evidence>
<gene>
    <name evidence="7" type="ORF">F0161_00770</name>
</gene>
<evidence type="ECO:0000256" key="3">
    <source>
        <dbReference type="ARBA" id="ARBA00023180"/>
    </source>
</evidence>
<feature type="compositionally biased region" description="Basic and acidic residues" evidence="4">
    <location>
        <begin position="512"/>
        <end position="530"/>
    </location>
</feature>
<dbReference type="Pfam" id="PF07691">
    <property type="entry name" value="PA14"/>
    <property type="match status" value="1"/>
</dbReference>
<keyword evidence="5" id="KW-1133">Transmembrane helix</keyword>
<evidence type="ECO:0000259" key="6">
    <source>
        <dbReference type="PROSITE" id="PS51820"/>
    </source>
</evidence>
<dbReference type="KEGG" id="lnn:F0161_00770"/>
<dbReference type="EMBL" id="CP043939">
    <property type="protein sequence ID" value="QER66544.1"/>
    <property type="molecule type" value="Genomic_DNA"/>
</dbReference>
<evidence type="ECO:0000313" key="7">
    <source>
        <dbReference type="EMBL" id="QER66544.1"/>
    </source>
</evidence>
<feature type="transmembrane region" description="Helical" evidence="5">
    <location>
        <begin position="591"/>
        <end position="609"/>
    </location>
</feature>
<keyword evidence="2" id="KW-0732">Signal</keyword>
<dbReference type="OrthoDB" id="9816455at2"/>
<keyword evidence="3" id="KW-0325">Glycoprotein</keyword>
<dbReference type="RefSeq" id="WP_150203164.1">
    <property type="nucleotide sequence ID" value="NZ_CP043939.1"/>
</dbReference>
<dbReference type="PANTHER" id="PTHR31137">
    <property type="entry name" value="PROTEIN PSIB-RELATED-RELATED"/>
    <property type="match status" value="1"/>
</dbReference>
<keyword evidence="5" id="KW-0812">Transmembrane</keyword>
<reference evidence="7 8" key="1">
    <citation type="submission" date="2019-09" db="EMBL/GenBank/DDBJ databases">
        <title>Complete Genome Sequence of Lactobacillus nenjiangensis SH-Y15, isolated from sauerkraut.</title>
        <authorList>
            <person name="Yang H."/>
        </authorList>
    </citation>
    <scope>NUCLEOTIDE SEQUENCE [LARGE SCALE GENOMIC DNA]</scope>
    <source>
        <strain evidence="7 8">SH-Y15</strain>
    </source>
</reference>
<feature type="compositionally biased region" description="Low complexity" evidence="4">
    <location>
        <begin position="542"/>
        <end position="565"/>
    </location>
</feature>
<name>A0A5P1X0X9_9LACO</name>
<dbReference type="PROSITE" id="PS51820">
    <property type="entry name" value="PA14"/>
    <property type="match status" value="1"/>
</dbReference>
<evidence type="ECO:0000313" key="8">
    <source>
        <dbReference type="Proteomes" id="UP000325295"/>
    </source>
</evidence>
<dbReference type="GO" id="GO:0005576">
    <property type="term" value="C:extracellular region"/>
    <property type="evidence" value="ECO:0007669"/>
    <property type="project" value="TreeGrafter"/>
</dbReference>
<organism evidence="7 8">
    <name type="scientific">Paucilactobacillus nenjiangensis</name>
    <dbReference type="NCBI Taxonomy" id="1296540"/>
    <lineage>
        <taxon>Bacteria</taxon>
        <taxon>Bacillati</taxon>
        <taxon>Bacillota</taxon>
        <taxon>Bacilli</taxon>
        <taxon>Lactobacillales</taxon>
        <taxon>Lactobacillaceae</taxon>
        <taxon>Paucilactobacillus</taxon>
    </lineage>
</organism>
<evidence type="ECO:0000256" key="2">
    <source>
        <dbReference type="ARBA" id="ARBA00022729"/>
    </source>
</evidence>
<keyword evidence="5" id="KW-0472">Membrane</keyword>
<proteinExistence type="inferred from homology"/>
<accession>A0A5P1X0X9</accession>
<keyword evidence="8" id="KW-1185">Reference proteome</keyword>
<dbReference type="AlphaFoldDB" id="A0A5P1X0X9"/>
<feature type="domain" description="PA14" evidence="6">
    <location>
        <begin position="178"/>
        <end position="352"/>
    </location>
</feature>
<sequence length="620" mass="67700">MVYEEVEPLVNPATDMKANDKLQIIDTINPGVKISIKDYWLDAEKNYEGTGTQLGQDLRNLGINKDHTLKFSPGGGGISGAANYNKYTDGNSYAPGMVETSLGADGYPVLKVGNKESLSYLFDSTSDPAGYASIADADLLKMFASDGRGGYSFDSASNYIYFNMATGNFEVYNLSNKAGSYGGQIFPFNTVDDFFKNGAAADFSATQDIPLKTTGNRVNHYFGISMETDYVQPIGGMITDAEGNTTPMVFNFSGDDDFWLYIDGTLALDLGGTHAAMTGSINFITGVITAKIGSTTRNTNMATIFGADWKEAGKEHKMNIFYMERGNNLSNLKVSFNLQIPQYYYATQSKVAVKTTPGEEKYVYAGNQRTYATNETTNYSFATRSDYGVRQSTAAVLYIHHLTPDGNKEIVETVYLDDVNTPVDLTTPEIRDESTTNPGYVHVQSTETNDAVKVGDIADVTDRIAELESYGFQLDKYQIGHGRLIDLDSNTIPVEIVQPITDVYFYYDVEPEPEKPIDPEKPVEPEKPVDPETPVDPEQPVDPEAPTPEAEVTPTSPVPVATTPAKSSVKEAPVTAASVLPQTDDSSFQTGLWGAILLAITNLLVLLKLRRTVKAKAKKK</sequence>
<dbReference type="InterPro" id="IPR011658">
    <property type="entry name" value="PA14_dom"/>
</dbReference>
<dbReference type="Proteomes" id="UP000325295">
    <property type="component" value="Chromosome"/>
</dbReference>
<dbReference type="InterPro" id="IPR011874">
    <property type="entry name" value="Fibro_Slime"/>
</dbReference>
<protein>
    <submittedName>
        <fullName evidence="7">Fibro-slime domain-containing protein</fullName>
    </submittedName>
</protein>
<evidence type="ECO:0000256" key="1">
    <source>
        <dbReference type="ARBA" id="ARBA00008709"/>
    </source>
</evidence>
<dbReference type="NCBIfam" id="TIGR02148">
    <property type="entry name" value="Fibro_Slime"/>
    <property type="match status" value="1"/>
</dbReference>